<comment type="caution">
    <text evidence="9">The sequence shown here is derived from an EMBL/GenBank/DDBJ whole genome shotgun (WGS) entry which is preliminary data.</text>
</comment>
<feature type="transmembrane region" description="Helical" evidence="8">
    <location>
        <begin position="38"/>
        <end position="58"/>
    </location>
</feature>
<dbReference type="OrthoDB" id="19859at2759"/>
<sequence length="300" mass="32871">MFHGSHIHNHAHSQHDLRDEDSVMNKVYKSENEKFPSIFVGIMAHASADGFAMGAALMDKVDSSVGMVIFLALILHKAPESFGLVTTLLQLRYSRRRIRRYLLVYAIAAPLGALLTNFVLRALFLLSSSGSNKGESINLAAVAGYMLLVSGGMLLNVALCHAFPEAMEQASMLSASCDSNNIDIAMSGIKQYETHQSDDTLASPHTVASGCVQPDNYFVSSQPRVDINEIGYGVETHLNSKNNTFGSRDFHNHHSNNLQTHQNHSYSHSHGHSHKLSTSQVVCLCVGVFLPALITLNHHH</sequence>
<feature type="transmembrane region" description="Helical" evidence="8">
    <location>
        <begin position="101"/>
        <end position="124"/>
    </location>
</feature>
<dbReference type="AlphaFoldDB" id="A0A1R1PZ21"/>
<dbReference type="InterPro" id="IPR045891">
    <property type="entry name" value="ZIP9"/>
</dbReference>
<gene>
    <name evidence="9" type="ORF">AX774_g262</name>
</gene>
<comment type="subcellular location">
    <subcellularLocation>
        <location evidence="1">Endomembrane system</location>
        <topology evidence="1">Multi-pass membrane protein</topology>
    </subcellularLocation>
    <subcellularLocation>
        <location evidence="2">Golgi apparatus membrane</location>
    </subcellularLocation>
</comment>
<organism evidence="9 10">
    <name type="scientific">Zancudomyces culisetae</name>
    <name type="common">Gut fungus</name>
    <name type="synonym">Smittium culisetae</name>
    <dbReference type="NCBI Taxonomy" id="1213189"/>
    <lineage>
        <taxon>Eukaryota</taxon>
        <taxon>Fungi</taxon>
        <taxon>Fungi incertae sedis</taxon>
        <taxon>Zoopagomycota</taxon>
        <taxon>Kickxellomycotina</taxon>
        <taxon>Harpellomycetes</taxon>
        <taxon>Harpellales</taxon>
        <taxon>Legeriomycetaceae</taxon>
        <taxon>Zancudomyces</taxon>
    </lineage>
</organism>
<keyword evidence="6 8" id="KW-0472">Membrane</keyword>
<dbReference type="EMBL" id="LSSK01000011">
    <property type="protein sequence ID" value="OMH86189.1"/>
    <property type="molecule type" value="Genomic_DNA"/>
</dbReference>
<keyword evidence="4 8" id="KW-1133">Transmembrane helix</keyword>
<evidence type="ECO:0000256" key="4">
    <source>
        <dbReference type="ARBA" id="ARBA00022989"/>
    </source>
</evidence>
<evidence type="ECO:0000256" key="2">
    <source>
        <dbReference type="ARBA" id="ARBA00004394"/>
    </source>
</evidence>
<keyword evidence="10" id="KW-1185">Reference proteome</keyword>
<dbReference type="PANTHER" id="PTHR16133">
    <property type="entry name" value="SOLUTE CARRIER FAMILY 39 ZINC TRANSPORTER , MEMBER 9-RELATED"/>
    <property type="match status" value="1"/>
</dbReference>
<keyword evidence="3 8" id="KW-0812">Transmembrane</keyword>
<proteinExistence type="predicted"/>
<keyword evidence="5" id="KW-0333">Golgi apparatus</keyword>
<feature type="region of interest" description="Disordered" evidence="7">
    <location>
        <begin position="251"/>
        <end position="272"/>
    </location>
</feature>
<evidence type="ECO:0000313" key="9">
    <source>
        <dbReference type="EMBL" id="OMH86189.1"/>
    </source>
</evidence>
<accession>A0A1R1PZ21</accession>
<feature type="transmembrane region" description="Helical" evidence="8">
    <location>
        <begin position="136"/>
        <end position="159"/>
    </location>
</feature>
<dbReference type="GO" id="GO:0046873">
    <property type="term" value="F:metal ion transmembrane transporter activity"/>
    <property type="evidence" value="ECO:0007669"/>
    <property type="project" value="InterPro"/>
</dbReference>
<evidence type="ECO:0000313" key="10">
    <source>
        <dbReference type="Proteomes" id="UP000188320"/>
    </source>
</evidence>
<evidence type="ECO:0000256" key="5">
    <source>
        <dbReference type="ARBA" id="ARBA00023034"/>
    </source>
</evidence>
<evidence type="ECO:0000256" key="7">
    <source>
        <dbReference type="SAM" id="MobiDB-lite"/>
    </source>
</evidence>
<evidence type="ECO:0000256" key="8">
    <source>
        <dbReference type="SAM" id="Phobius"/>
    </source>
</evidence>
<dbReference type="GO" id="GO:0000139">
    <property type="term" value="C:Golgi membrane"/>
    <property type="evidence" value="ECO:0007669"/>
    <property type="project" value="UniProtKB-SubCell"/>
</dbReference>
<feature type="transmembrane region" description="Helical" evidence="8">
    <location>
        <begin position="64"/>
        <end position="89"/>
    </location>
</feature>
<evidence type="ECO:0000256" key="6">
    <source>
        <dbReference type="ARBA" id="ARBA00023136"/>
    </source>
</evidence>
<evidence type="ECO:0000256" key="3">
    <source>
        <dbReference type="ARBA" id="ARBA00022692"/>
    </source>
</evidence>
<dbReference type="GO" id="GO:0006829">
    <property type="term" value="P:zinc ion transport"/>
    <property type="evidence" value="ECO:0007669"/>
    <property type="project" value="InterPro"/>
</dbReference>
<name>A0A1R1PZ21_ZANCU</name>
<dbReference type="PANTHER" id="PTHR16133:SF0">
    <property type="entry name" value="ZINC_IRON REGULATED TRANSPORTER-RELATED PROTEIN 102B, ISOFORM E"/>
    <property type="match status" value="1"/>
</dbReference>
<evidence type="ECO:0000256" key="1">
    <source>
        <dbReference type="ARBA" id="ARBA00004127"/>
    </source>
</evidence>
<dbReference type="InterPro" id="IPR003689">
    <property type="entry name" value="ZIP"/>
</dbReference>
<protein>
    <submittedName>
        <fullName evidence="9">Zinc transporter ZIP9</fullName>
    </submittedName>
</protein>
<reference evidence="10" key="1">
    <citation type="submission" date="2017-01" db="EMBL/GenBank/DDBJ databases">
        <authorList>
            <person name="Wang Y."/>
            <person name="White M."/>
            <person name="Kvist S."/>
            <person name="Moncalvo J.-M."/>
        </authorList>
    </citation>
    <scope>NUCLEOTIDE SEQUENCE [LARGE SCALE GENOMIC DNA]</scope>
    <source>
        <strain evidence="10">COL-18-3</strain>
    </source>
</reference>
<dbReference type="Proteomes" id="UP000188320">
    <property type="component" value="Unassembled WGS sequence"/>
</dbReference>
<dbReference type="Pfam" id="PF02535">
    <property type="entry name" value="Zip"/>
    <property type="match status" value="1"/>
</dbReference>